<dbReference type="WBParaSite" id="BTMF_0000264201-mRNA-1">
    <property type="protein sequence ID" value="BTMF_0000264201-mRNA-1"/>
    <property type="gene ID" value="BTMF_0000264201"/>
</dbReference>
<keyword evidence="1" id="KW-0812">Transmembrane</keyword>
<reference evidence="2 3" key="2">
    <citation type="submission" date="2018-11" db="EMBL/GenBank/DDBJ databases">
        <authorList>
            <consortium name="Pathogen Informatics"/>
        </authorList>
    </citation>
    <scope>NUCLEOTIDE SEQUENCE [LARGE SCALE GENOMIC DNA]</scope>
</reference>
<dbReference type="Proteomes" id="UP000280834">
    <property type="component" value="Unassembled WGS sequence"/>
</dbReference>
<keyword evidence="1" id="KW-1133">Transmembrane helix</keyword>
<keyword evidence="3" id="KW-1185">Reference proteome</keyword>
<evidence type="ECO:0000256" key="1">
    <source>
        <dbReference type="SAM" id="Phobius"/>
    </source>
</evidence>
<feature type="transmembrane region" description="Helical" evidence="1">
    <location>
        <begin position="18"/>
        <end position="39"/>
    </location>
</feature>
<proteinExistence type="predicted"/>
<protein>
    <submittedName>
        <fullName evidence="2 4">Uncharacterized protein</fullName>
    </submittedName>
</protein>
<keyword evidence="1" id="KW-0472">Membrane</keyword>
<dbReference type="EMBL" id="UZAG01001504">
    <property type="protein sequence ID" value="VDO11464.1"/>
    <property type="molecule type" value="Genomic_DNA"/>
</dbReference>
<evidence type="ECO:0000313" key="2">
    <source>
        <dbReference type="EMBL" id="VDO11464.1"/>
    </source>
</evidence>
<dbReference type="AlphaFoldDB" id="A0A0R3Q8I4"/>
<accession>A0A0R3Q8I4</accession>
<sequence length="47" mass="5383">MLDLCSLIDRLFDVWNGIAYHCVILLLLCCAQFEIGISIKFGHNIEE</sequence>
<reference evidence="4" key="1">
    <citation type="submission" date="2017-02" db="UniProtKB">
        <authorList>
            <consortium name="WormBaseParasite"/>
        </authorList>
    </citation>
    <scope>IDENTIFICATION</scope>
</reference>
<evidence type="ECO:0000313" key="4">
    <source>
        <dbReference type="WBParaSite" id="BTMF_0000264201-mRNA-1"/>
    </source>
</evidence>
<evidence type="ECO:0000313" key="3">
    <source>
        <dbReference type="Proteomes" id="UP000280834"/>
    </source>
</evidence>
<organism evidence="4">
    <name type="scientific">Brugia timori</name>
    <dbReference type="NCBI Taxonomy" id="42155"/>
    <lineage>
        <taxon>Eukaryota</taxon>
        <taxon>Metazoa</taxon>
        <taxon>Ecdysozoa</taxon>
        <taxon>Nematoda</taxon>
        <taxon>Chromadorea</taxon>
        <taxon>Rhabditida</taxon>
        <taxon>Spirurina</taxon>
        <taxon>Spiruromorpha</taxon>
        <taxon>Filarioidea</taxon>
        <taxon>Onchocercidae</taxon>
        <taxon>Brugia</taxon>
    </lineage>
</organism>
<name>A0A0R3Q8I4_9BILA</name>
<gene>
    <name evidence="2" type="ORF">BTMF_LOCUS1962</name>
</gene>